<protein>
    <submittedName>
        <fullName evidence="3">Alpha/beta hydrolase</fullName>
    </submittedName>
</protein>
<dbReference type="PANTHER" id="PTHR48081">
    <property type="entry name" value="AB HYDROLASE SUPERFAMILY PROTEIN C4A8.06C"/>
    <property type="match status" value="1"/>
</dbReference>
<proteinExistence type="predicted"/>
<dbReference type="InterPro" id="IPR049492">
    <property type="entry name" value="BD-FAE-like_dom"/>
</dbReference>
<dbReference type="Proteomes" id="UP000248134">
    <property type="component" value="Unassembled WGS sequence"/>
</dbReference>
<evidence type="ECO:0000313" key="4">
    <source>
        <dbReference type="Proteomes" id="UP000248134"/>
    </source>
</evidence>
<dbReference type="Pfam" id="PF20434">
    <property type="entry name" value="BD-FAE"/>
    <property type="match status" value="1"/>
</dbReference>
<organism evidence="3 4">
    <name type="scientific">Rhodopseudomonas palustris</name>
    <dbReference type="NCBI Taxonomy" id="1076"/>
    <lineage>
        <taxon>Bacteria</taxon>
        <taxon>Pseudomonadati</taxon>
        <taxon>Pseudomonadota</taxon>
        <taxon>Alphaproteobacteria</taxon>
        <taxon>Hyphomicrobiales</taxon>
        <taxon>Nitrobacteraceae</taxon>
        <taxon>Rhodopseudomonas</taxon>
    </lineage>
</organism>
<comment type="caution">
    <text evidence="3">The sequence shown here is derived from an EMBL/GenBank/DDBJ whole genome shotgun (WGS) entry which is preliminary data.</text>
</comment>
<dbReference type="PANTHER" id="PTHR48081:SF33">
    <property type="entry name" value="KYNURENINE FORMAMIDASE"/>
    <property type="match status" value="1"/>
</dbReference>
<reference evidence="3 4" key="1">
    <citation type="submission" date="2018-06" db="EMBL/GenBank/DDBJ databases">
        <title>Draft Whole-Genome Sequence of the purple photosynthetic bacterium Rhodospeudomonas palustris XCP.</title>
        <authorList>
            <person name="Rayyan A."/>
            <person name="Meyer T.E."/>
            <person name="Kyndt J.A."/>
        </authorList>
    </citation>
    <scope>NUCLEOTIDE SEQUENCE [LARGE SCALE GENOMIC DNA]</scope>
    <source>
        <strain evidence="3 4">XCP</strain>
    </source>
</reference>
<evidence type="ECO:0000259" key="2">
    <source>
        <dbReference type="Pfam" id="PF20434"/>
    </source>
</evidence>
<keyword evidence="1 3" id="KW-0378">Hydrolase</keyword>
<gene>
    <name evidence="3" type="ORF">DNX69_01775</name>
</gene>
<evidence type="ECO:0000256" key="1">
    <source>
        <dbReference type="ARBA" id="ARBA00022801"/>
    </source>
</evidence>
<name>A0A323UQ60_RHOPL</name>
<dbReference type="EMBL" id="QKQS01000003">
    <property type="protein sequence ID" value="PZA13810.1"/>
    <property type="molecule type" value="Genomic_DNA"/>
</dbReference>
<dbReference type="AlphaFoldDB" id="A0A323UQ60"/>
<dbReference type="InterPro" id="IPR050300">
    <property type="entry name" value="GDXG_lipolytic_enzyme"/>
</dbReference>
<evidence type="ECO:0000313" key="3">
    <source>
        <dbReference type="EMBL" id="PZA13810.1"/>
    </source>
</evidence>
<dbReference type="Gene3D" id="3.40.50.1820">
    <property type="entry name" value="alpha/beta hydrolase"/>
    <property type="match status" value="1"/>
</dbReference>
<accession>A0A323UQ60</accession>
<feature type="domain" description="BD-FAE-like" evidence="2">
    <location>
        <begin position="76"/>
        <end position="171"/>
    </location>
</feature>
<dbReference type="OrthoDB" id="9771666at2"/>
<sequence>MDVSVSHASHAIYRGMDRTALDAAYNNSAAVGDSPEWLARWRERSAVRRAGPNVRLDIPYAGRERTSLDYFGSGEAGAPLLVFLHGGYWQRNSKEMFSFVAGGPNARGIDVAVVGYTLAPAARLSDIVAEVDQALEYLAGHAERFGFDRDRIVVGGWSAGGHLASVAATRPEVRGALCISGIFDLDPIALCYLNDLLQLDRGEIELLSPIRRAKLGAAPQSLAVGGDELPELRRQSADYADVGRRAGLRVRQRTLPGHHHFSILDELARADGALTAELLTLTRR</sequence>
<dbReference type="GO" id="GO:0016787">
    <property type="term" value="F:hydrolase activity"/>
    <property type="evidence" value="ECO:0007669"/>
    <property type="project" value="UniProtKB-KW"/>
</dbReference>
<dbReference type="InterPro" id="IPR029058">
    <property type="entry name" value="AB_hydrolase_fold"/>
</dbReference>
<dbReference type="SUPFAM" id="SSF53474">
    <property type="entry name" value="alpha/beta-Hydrolases"/>
    <property type="match status" value="1"/>
</dbReference>